<comment type="catalytic activity">
    <reaction evidence="3 4">
        <text>[thioredoxin]-disulfide + L-methionine + H2O = L-methionine (S)-S-oxide + [thioredoxin]-dithiol</text>
        <dbReference type="Rhea" id="RHEA:19993"/>
        <dbReference type="Rhea" id="RHEA-COMP:10698"/>
        <dbReference type="Rhea" id="RHEA-COMP:10700"/>
        <dbReference type="ChEBI" id="CHEBI:15377"/>
        <dbReference type="ChEBI" id="CHEBI:29950"/>
        <dbReference type="ChEBI" id="CHEBI:50058"/>
        <dbReference type="ChEBI" id="CHEBI:57844"/>
        <dbReference type="ChEBI" id="CHEBI:58772"/>
        <dbReference type="EC" id="1.8.4.11"/>
    </reaction>
</comment>
<dbReference type="NCBIfam" id="TIGR00401">
    <property type="entry name" value="msrA"/>
    <property type="match status" value="1"/>
</dbReference>
<dbReference type="InterPro" id="IPR050162">
    <property type="entry name" value="MsrA_MetSO_reductase"/>
</dbReference>
<dbReference type="GO" id="GO:0034599">
    <property type="term" value="P:cellular response to oxidative stress"/>
    <property type="evidence" value="ECO:0007669"/>
    <property type="project" value="TreeGrafter"/>
</dbReference>
<dbReference type="InterPro" id="IPR002569">
    <property type="entry name" value="Met_Sox_Rdtase_MsrA_dom"/>
</dbReference>
<evidence type="ECO:0000313" key="7">
    <source>
        <dbReference type="Proteomes" id="UP000479639"/>
    </source>
</evidence>
<keyword evidence="1 4" id="KW-0560">Oxidoreductase</keyword>
<dbReference type="EMBL" id="WAJS01000037">
    <property type="protein sequence ID" value="KAB1641125.1"/>
    <property type="molecule type" value="Genomic_DNA"/>
</dbReference>
<dbReference type="PANTHER" id="PTHR42799">
    <property type="entry name" value="MITOCHONDRIAL PEPTIDE METHIONINE SULFOXIDE REDUCTASE"/>
    <property type="match status" value="1"/>
</dbReference>
<feature type="active site" evidence="4">
    <location>
        <position position="12"/>
    </location>
</feature>
<evidence type="ECO:0000313" key="6">
    <source>
        <dbReference type="EMBL" id="KAB1641125.1"/>
    </source>
</evidence>
<dbReference type="PANTHER" id="PTHR42799:SF2">
    <property type="entry name" value="MITOCHONDRIAL PEPTIDE METHIONINE SULFOXIDE REDUCTASE"/>
    <property type="match status" value="1"/>
</dbReference>
<comment type="caution">
    <text evidence="6">The sequence shown here is derived from an EMBL/GenBank/DDBJ whole genome shotgun (WGS) entry which is preliminary data.</text>
</comment>
<accession>A0A7C8FUQ6</accession>
<keyword evidence="7" id="KW-1185">Reference proteome</keyword>
<dbReference type="SUPFAM" id="SSF55068">
    <property type="entry name" value="Peptide methionine sulfoxide reductase"/>
    <property type="match status" value="1"/>
</dbReference>
<comment type="catalytic activity">
    <reaction evidence="2 4">
        <text>L-methionyl-[protein] + [thioredoxin]-disulfide + H2O = L-methionyl-(S)-S-oxide-[protein] + [thioredoxin]-dithiol</text>
        <dbReference type="Rhea" id="RHEA:14217"/>
        <dbReference type="Rhea" id="RHEA-COMP:10698"/>
        <dbReference type="Rhea" id="RHEA-COMP:10700"/>
        <dbReference type="Rhea" id="RHEA-COMP:12313"/>
        <dbReference type="Rhea" id="RHEA-COMP:12315"/>
        <dbReference type="ChEBI" id="CHEBI:15377"/>
        <dbReference type="ChEBI" id="CHEBI:16044"/>
        <dbReference type="ChEBI" id="CHEBI:29950"/>
        <dbReference type="ChEBI" id="CHEBI:44120"/>
        <dbReference type="ChEBI" id="CHEBI:50058"/>
        <dbReference type="EC" id="1.8.4.11"/>
    </reaction>
</comment>
<gene>
    <name evidence="4 6" type="primary">msrA</name>
    <name evidence="6" type="ORF">F8D48_10000</name>
</gene>
<evidence type="ECO:0000256" key="2">
    <source>
        <dbReference type="ARBA" id="ARBA00047806"/>
    </source>
</evidence>
<protein>
    <recommendedName>
        <fullName evidence="4">Peptide methionine sulfoxide reductase MsrA</fullName>
        <shortName evidence="4">Protein-methionine-S-oxide reductase</shortName>
        <ecNumber evidence="4">1.8.4.11</ecNumber>
    </recommendedName>
    <alternativeName>
        <fullName evidence="4">Peptide-methionine (S)-S-oxide reductase</fullName>
        <shortName evidence="4">Peptide Met(O) reductase</shortName>
    </alternativeName>
</protein>
<dbReference type="GO" id="GO:0008113">
    <property type="term" value="F:peptide-methionine (S)-S-oxide reductase activity"/>
    <property type="evidence" value="ECO:0007669"/>
    <property type="project" value="UniProtKB-UniRule"/>
</dbReference>
<evidence type="ECO:0000256" key="3">
    <source>
        <dbReference type="ARBA" id="ARBA00048782"/>
    </source>
</evidence>
<comment type="similarity">
    <text evidence="4">Belongs to the MsrA Met sulfoxide reductase family.</text>
</comment>
<evidence type="ECO:0000256" key="4">
    <source>
        <dbReference type="HAMAP-Rule" id="MF_01401"/>
    </source>
</evidence>
<feature type="domain" description="Peptide methionine sulphoxide reductase MsrA" evidence="5">
    <location>
        <begin position="5"/>
        <end position="155"/>
    </location>
</feature>
<sequence>MNQREIYLAGGCFWGTEAYLKRIPGVLETEVGYANSAVADPSYEEVCSGETGAAEAVRVTYDADVLPLPLLLAAYLRTVDPFSLNRQGNDRGTQYRTGIYWIDDADRAAAISALVSLARTSGKNPRIEAAPLVNFSPAEAYHQDYLGRNPFGYCHVNLADARVFVEEHAADFGSAR</sequence>
<dbReference type="Pfam" id="PF01625">
    <property type="entry name" value="PMSR"/>
    <property type="match status" value="1"/>
</dbReference>
<dbReference type="GO" id="GO:0005737">
    <property type="term" value="C:cytoplasm"/>
    <property type="evidence" value="ECO:0007669"/>
    <property type="project" value="TreeGrafter"/>
</dbReference>
<dbReference type="Proteomes" id="UP000479639">
    <property type="component" value="Unassembled WGS sequence"/>
</dbReference>
<dbReference type="HAMAP" id="MF_01401">
    <property type="entry name" value="MsrA"/>
    <property type="match status" value="1"/>
</dbReference>
<dbReference type="Gene3D" id="3.30.1060.10">
    <property type="entry name" value="Peptide methionine sulphoxide reductase MsrA"/>
    <property type="match status" value="1"/>
</dbReference>
<reference evidence="6 7" key="1">
    <citation type="submission" date="2019-09" db="EMBL/GenBank/DDBJ databases">
        <title>Whole genome shotgun sequencing (WGS) of Ellagibacter isourolithinifaciens DSM 104140(T) and Adlercreutzia muris DSM 29508(T).</title>
        <authorList>
            <person name="Stoll D.A."/>
            <person name="Danylec N."/>
            <person name="Huch M."/>
        </authorList>
    </citation>
    <scope>NUCLEOTIDE SEQUENCE [LARGE SCALE GENOMIC DNA]</scope>
    <source>
        <strain evidence="6 7">DSM 29508</strain>
    </source>
</reference>
<proteinExistence type="inferred from homology"/>
<dbReference type="InterPro" id="IPR036509">
    <property type="entry name" value="Met_Sox_Rdtase_MsrA_sf"/>
</dbReference>
<evidence type="ECO:0000256" key="1">
    <source>
        <dbReference type="ARBA" id="ARBA00023002"/>
    </source>
</evidence>
<comment type="function">
    <text evidence="4">Has an important function as a repair enzyme for proteins that have been inactivated by oxidation. Catalyzes the reversible oxidation-reduction of methionine sulfoxide in proteins to methionine.</text>
</comment>
<name>A0A7C8FUQ6_9ACTN</name>
<organism evidence="6 7">
    <name type="scientific">Adlercreutzia muris</name>
    <dbReference type="NCBI Taxonomy" id="1796610"/>
    <lineage>
        <taxon>Bacteria</taxon>
        <taxon>Bacillati</taxon>
        <taxon>Actinomycetota</taxon>
        <taxon>Coriobacteriia</taxon>
        <taxon>Eggerthellales</taxon>
        <taxon>Eggerthellaceae</taxon>
        <taxon>Adlercreutzia</taxon>
    </lineage>
</organism>
<evidence type="ECO:0000259" key="5">
    <source>
        <dbReference type="Pfam" id="PF01625"/>
    </source>
</evidence>
<dbReference type="EC" id="1.8.4.11" evidence="4"/>
<dbReference type="RefSeq" id="WP_151431734.1">
    <property type="nucleotide sequence ID" value="NZ_JANJZI010000020.1"/>
</dbReference>
<dbReference type="AlphaFoldDB" id="A0A7C8FUQ6"/>